<dbReference type="PROSITE" id="PS51332">
    <property type="entry name" value="B12_BINDING"/>
    <property type="match status" value="1"/>
</dbReference>
<dbReference type="Proteomes" id="UP000183245">
    <property type="component" value="Unassembled WGS sequence"/>
</dbReference>
<keyword evidence="4" id="KW-0408">Iron</keyword>
<dbReference type="Gene3D" id="3.80.30.20">
    <property type="entry name" value="tm_1862 like domain"/>
    <property type="match status" value="1"/>
</dbReference>
<name>A0A1J5J027_9BACT</name>
<protein>
    <submittedName>
        <fullName evidence="8">Uncharacterized protein</fullName>
    </submittedName>
</protein>
<feature type="domain" description="B12-binding" evidence="6">
    <location>
        <begin position="7"/>
        <end position="172"/>
    </location>
</feature>
<dbReference type="InterPro" id="IPR006158">
    <property type="entry name" value="Cobalamin-bd"/>
</dbReference>
<sequence>MRFLLINPWIYDFAAYDLWMKPLGLLYLSSVFKAYGHEVQLIDCLDSFDRDGRFGTHRLHAEEVKKPLPLSSVPRRYKRYGMPLDEFSGLLEKQQVPDAICLTSMMTYWYPGVQKAVEFCRSRFPEVPIYLGGVYATLCPEHASHILPEVTLLPGFGIDSLFQQCLPGSSSYPKGWKCEDGGLFSYEPDYGLYPDLVSASILTSIGCPLHCTYCASRTLQPAFIQRPVADVLTEIDHLIDTTGVGDIAFYDDALLWNRERHAKPLFQAIWERNYSVRFHLPNGIHIREIDEELASLLFSCHVETLRLSFESSSPDRQKDSSSKASVQDLERAVKLFVRSGYRASSLHVYVLMGLPGQSLAEVRESAAFVHSLGCQVDLAEYSPVPHTVEFKRSLAINSAIAEEPLLQNNTIFPLLSDRADFRAMEQYKSRVSQKNKQLK</sequence>
<keyword evidence="5" id="KW-0411">Iron-sulfur</keyword>
<keyword evidence="2" id="KW-0949">S-adenosyl-L-methionine</keyword>
<dbReference type="InterPro" id="IPR023404">
    <property type="entry name" value="rSAM_horseshoe"/>
</dbReference>
<dbReference type="GO" id="GO:0051536">
    <property type="term" value="F:iron-sulfur cluster binding"/>
    <property type="evidence" value="ECO:0007669"/>
    <property type="project" value="UniProtKB-KW"/>
</dbReference>
<evidence type="ECO:0000256" key="1">
    <source>
        <dbReference type="ARBA" id="ARBA00001966"/>
    </source>
</evidence>
<dbReference type="Pfam" id="PF04055">
    <property type="entry name" value="Radical_SAM"/>
    <property type="match status" value="1"/>
</dbReference>
<dbReference type="SFLD" id="SFLDG01082">
    <property type="entry name" value="B12-binding_domain_containing"/>
    <property type="match status" value="1"/>
</dbReference>
<dbReference type="STRING" id="1817892.AUK40_01150"/>
<evidence type="ECO:0000313" key="8">
    <source>
        <dbReference type="EMBL" id="OIP98735.1"/>
    </source>
</evidence>
<dbReference type="GO" id="GO:0031419">
    <property type="term" value="F:cobalamin binding"/>
    <property type="evidence" value="ECO:0007669"/>
    <property type="project" value="InterPro"/>
</dbReference>
<dbReference type="SUPFAM" id="SSF102114">
    <property type="entry name" value="Radical SAM enzymes"/>
    <property type="match status" value="1"/>
</dbReference>
<evidence type="ECO:0000259" key="6">
    <source>
        <dbReference type="PROSITE" id="PS51332"/>
    </source>
</evidence>
<proteinExistence type="predicted"/>
<gene>
    <name evidence="8" type="ORF">AUK40_01150</name>
</gene>
<dbReference type="EMBL" id="MNZT01000022">
    <property type="protein sequence ID" value="OIP98735.1"/>
    <property type="molecule type" value="Genomic_DNA"/>
</dbReference>
<evidence type="ECO:0000256" key="3">
    <source>
        <dbReference type="ARBA" id="ARBA00022723"/>
    </source>
</evidence>
<evidence type="ECO:0000313" key="9">
    <source>
        <dbReference type="Proteomes" id="UP000183245"/>
    </source>
</evidence>
<evidence type="ECO:0000256" key="5">
    <source>
        <dbReference type="ARBA" id="ARBA00023014"/>
    </source>
</evidence>
<reference evidence="8 9" key="1">
    <citation type="journal article" date="2016" name="Environ. Microbiol.">
        <title>Genomic resolution of a cold subsurface aquifer community provides metabolic insights for novel microbes adapted to high CO concentrations.</title>
        <authorList>
            <person name="Probst A.J."/>
            <person name="Castelle C.J."/>
            <person name="Singh A."/>
            <person name="Brown C.T."/>
            <person name="Anantharaman K."/>
            <person name="Sharon I."/>
            <person name="Hug L.A."/>
            <person name="Burstein D."/>
            <person name="Emerson J.B."/>
            <person name="Thomas B.C."/>
            <person name="Banfield J.F."/>
        </authorList>
    </citation>
    <scope>NUCLEOTIDE SEQUENCE [LARGE SCALE GENOMIC DNA]</scope>
    <source>
        <strain evidence="8">CG2_30_54_11</strain>
    </source>
</reference>
<dbReference type="InterPro" id="IPR006638">
    <property type="entry name" value="Elp3/MiaA/NifB-like_rSAM"/>
</dbReference>
<feature type="domain" description="Radical SAM core" evidence="7">
    <location>
        <begin position="193"/>
        <end position="422"/>
    </location>
</feature>
<dbReference type="SUPFAM" id="SSF52242">
    <property type="entry name" value="Cobalamin (vitamin B12)-binding domain"/>
    <property type="match status" value="1"/>
</dbReference>
<evidence type="ECO:0000259" key="7">
    <source>
        <dbReference type="PROSITE" id="PS51918"/>
    </source>
</evidence>
<dbReference type="InterPro" id="IPR007197">
    <property type="entry name" value="rSAM"/>
</dbReference>
<comment type="cofactor">
    <cofactor evidence="1">
        <name>[4Fe-4S] cluster</name>
        <dbReference type="ChEBI" id="CHEBI:49883"/>
    </cofactor>
</comment>
<dbReference type="InterPro" id="IPR058240">
    <property type="entry name" value="rSAM_sf"/>
</dbReference>
<dbReference type="PANTHER" id="PTHR43409">
    <property type="entry name" value="ANAEROBIC MAGNESIUM-PROTOPORPHYRIN IX MONOMETHYL ESTER CYCLASE-RELATED"/>
    <property type="match status" value="1"/>
</dbReference>
<evidence type="ECO:0000256" key="4">
    <source>
        <dbReference type="ARBA" id="ARBA00023004"/>
    </source>
</evidence>
<dbReference type="GO" id="GO:0005829">
    <property type="term" value="C:cytosol"/>
    <property type="evidence" value="ECO:0007669"/>
    <property type="project" value="TreeGrafter"/>
</dbReference>
<dbReference type="InterPro" id="IPR051198">
    <property type="entry name" value="BchE-like"/>
</dbReference>
<dbReference type="PROSITE" id="PS51918">
    <property type="entry name" value="RADICAL_SAM"/>
    <property type="match status" value="1"/>
</dbReference>
<dbReference type="AlphaFoldDB" id="A0A1J5J027"/>
<evidence type="ECO:0000256" key="2">
    <source>
        <dbReference type="ARBA" id="ARBA00022691"/>
    </source>
</evidence>
<organism evidence="8 9">
    <name type="scientific">Candidatus Wirthbacteria bacterium CG2_30_54_11</name>
    <dbReference type="NCBI Taxonomy" id="1817892"/>
    <lineage>
        <taxon>Bacteria</taxon>
        <taxon>Candidatus Wirthbacteria</taxon>
    </lineage>
</organism>
<dbReference type="PANTHER" id="PTHR43409:SF15">
    <property type="entry name" value="PUTATIVE-RELATED"/>
    <property type="match status" value="1"/>
</dbReference>
<dbReference type="GO" id="GO:0046872">
    <property type="term" value="F:metal ion binding"/>
    <property type="evidence" value="ECO:0007669"/>
    <property type="project" value="UniProtKB-KW"/>
</dbReference>
<keyword evidence="3" id="KW-0479">Metal-binding</keyword>
<comment type="caution">
    <text evidence="8">The sequence shown here is derived from an EMBL/GenBank/DDBJ whole genome shotgun (WGS) entry which is preliminary data.</text>
</comment>
<dbReference type="GO" id="GO:0003824">
    <property type="term" value="F:catalytic activity"/>
    <property type="evidence" value="ECO:0007669"/>
    <property type="project" value="InterPro"/>
</dbReference>
<dbReference type="SFLD" id="SFLDS00029">
    <property type="entry name" value="Radical_SAM"/>
    <property type="match status" value="1"/>
</dbReference>
<dbReference type="SMART" id="SM00729">
    <property type="entry name" value="Elp3"/>
    <property type="match status" value="1"/>
</dbReference>
<dbReference type="InterPro" id="IPR036724">
    <property type="entry name" value="Cobalamin-bd_sf"/>
</dbReference>
<accession>A0A1J5J027</accession>